<keyword evidence="3" id="KW-1185">Reference proteome</keyword>
<dbReference type="SUPFAM" id="SSF55811">
    <property type="entry name" value="Nudix"/>
    <property type="match status" value="1"/>
</dbReference>
<feature type="domain" description="Nudix hydrolase" evidence="1">
    <location>
        <begin position="9"/>
        <end position="150"/>
    </location>
</feature>
<dbReference type="Proteomes" id="UP000076962">
    <property type="component" value="Unassembled WGS sequence"/>
</dbReference>
<dbReference type="Pfam" id="PF00293">
    <property type="entry name" value="NUDIX"/>
    <property type="match status" value="1"/>
</dbReference>
<dbReference type="GO" id="GO:0016787">
    <property type="term" value="F:hydrolase activity"/>
    <property type="evidence" value="ECO:0007669"/>
    <property type="project" value="UniProtKB-KW"/>
</dbReference>
<dbReference type="PROSITE" id="PS51462">
    <property type="entry name" value="NUDIX"/>
    <property type="match status" value="1"/>
</dbReference>
<accession>A0A176S1G8</accession>
<dbReference type="PATRIC" id="fig|1003181.4.peg.3369"/>
<proteinExistence type="predicted"/>
<protein>
    <submittedName>
        <fullName evidence="2">NUDIX hydrolase, core domain protein</fullName>
    </submittedName>
</protein>
<gene>
    <name evidence="2" type="ORF">THIOM_002449</name>
</gene>
<dbReference type="EMBL" id="LUTY01001401">
    <property type="protein sequence ID" value="OAD21778.1"/>
    <property type="molecule type" value="Genomic_DNA"/>
</dbReference>
<dbReference type="PANTHER" id="PTHR43736:SF4">
    <property type="entry name" value="SLR1690 PROTEIN"/>
    <property type="match status" value="1"/>
</dbReference>
<dbReference type="AlphaFoldDB" id="A0A176S1G8"/>
<dbReference type="InterPro" id="IPR000086">
    <property type="entry name" value="NUDIX_hydrolase_dom"/>
</dbReference>
<reference evidence="2 3" key="1">
    <citation type="submission" date="2016-05" db="EMBL/GenBank/DDBJ databases">
        <title>Single-cell genome of chain-forming Candidatus Thiomargarita nelsonii and comparison to other large sulfur-oxidizing bacteria.</title>
        <authorList>
            <person name="Winkel M."/>
            <person name="Salman V."/>
            <person name="Woyke T."/>
            <person name="Schulz-Vogt H."/>
            <person name="Richter M."/>
            <person name="Flood B."/>
            <person name="Bailey J."/>
            <person name="Amann R."/>
            <person name="Mussmann M."/>
        </authorList>
    </citation>
    <scope>NUCLEOTIDE SEQUENCE [LARGE SCALE GENOMIC DNA]</scope>
    <source>
        <strain evidence="2 3">THI036</strain>
    </source>
</reference>
<dbReference type="Gene3D" id="3.90.79.10">
    <property type="entry name" value="Nucleoside Triphosphate Pyrophosphohydrolase"/>
    <property type="match status" value="1"/>
</dbReference>
<keyword evidence="2" id="KW-0378">Hydrolase</keyword>
<dbReference type="InterPro" id="IPR015797">
    <property type="entry name" value="NUDIX_hydrolase-like_dom_sf"/>
</dbReference>
<dbReference type="PANTHER" id="PTHR43736">
    <property type="entry name" value="ADP-RIBOSE PYROPHOSPHATASE"/>
    <property type="match status" value="1"/>
</dbReference>
<name>A0A176S1G8_9GAMM</name>
<comment type="caution">
    <text evidence="2">The sequence shown here is derived from an EMBL/GenBank/DDBJ whole genome shotgun (WGS) entry which is preliminary data.</text>
</comment>
<evidence type="ECO:0000259" key="1">
    <source>
        <dbReference type="PROSITE" id="PS51462"/>
    </source>
</evidence>
<evidence type="ECO:0000313" key="3">
    <source>
        <dbReference type="Proteomes" id="UP000076962"/>
    </source>
</evidence>
<sequence>MEETYPPYTKRPAIMVDIVIFTVADERLKVLLIKRGIPPFKGSYALPGGAVQIDTDQSLEDAAKRELFEETGVKNQYLEQLYTYGDPQRDPRGWTVSVAYFALVAADEIKLNAGTDAAEAFWYPIQGNQLKISLAFDHAHILQKAIERLRSKLDYTDIAVHLLSKEFTLSEFQRFSDLLELLQIKP</sequence>
<dbReference type="CDD" id="cd18873">
    <property type="entry name" value="NUDIX_NadM_like"/>
    <property type="match status" value="1"/>
</dbReference>
<evidence type="ECO:0000313" key="2">
    <source>
        <dbReference type="EMBL" id="OAD21778.1"/>
    </source>
</evidence>
<organism evidence="2 3">
    <name type="scientific">Candidatus Thiomargarita nelsonii</name>
    <dbReference type="NCBI Taxonomy" id="1003181"/>
    <lineage>
        <taxon>Bacteria</taxon>
        <taxon>Pseudomonadati</taxon>
        <taxon>Pseudomonadota</taxon>
        <taxon>Gammaproteobacteria</taxon>
        <taxon>Thiotrichales</taxon>
        <taxon>Thiotrichaceae</taxon>
        <taxon>Thiomargarita</taxon>
    </lineage>
</organism>